<evidence type="ECO:0000259" key="2">
    <source>
        <dbReference type="SMART" id="SM01000"/>
    </source>
</evidence>
<evidence type="ECO:0000256" key="1">
    <source>
        <dbReference type="ARBA" id="ARBA00006817"/>
    </source>
</evidence>
<dbReference type="Pfam" id="PF09229">
    <property type="entry name" value="Aha1_N"/>
    <property type="match status" value="2"/>
</dbReference>
<dbReference type="CDD" id="cd08892">
    <property type="entry name" value="SRPBCC_Aha1"/>
    <property type="match status" value="1"/>
</dbReference>
<proteinExistence type="inferred from homology"/>
<dbReference type="Gene3D" id="3.30.530.20">
    <property type="match status" value="1"/>
</dbReference>
<dbReference type="PANTHER" id="PTHR13009">
    <property type="entry name" value="HEAT SHOCK PROTEIN 90 HSP90 CO-CHAPERONE AHA-1"/>
    <property type="match status" value="1"/>
</dbReference>
<dbReference type="EMBL" id="BAAFST010000012">
    <property type="protein sequence ID" value="GAB1297672.1"/>
    <property type="molecule type" value="Genomic_DNA"/>
</dbReference>
<keyword evidence="4" id="KW-1185">Reference proteome</keyword>
<evidence type="ECO:0000313" key="4">
    <source>
        <dbReference type="Proteomes" id="UP001623349"/>
    </source>
</evidence>
<sequence length="370" mass="41234">MAKWGEGDPRWIVEERADATNVNNWHWTERDASNWSTEKLKTLFLAVRVENEEGKCEVTEVNKLDGEASINNRKGKLIFFYEWTIKLNWTEASVKSPQLNSPSEAFYQPMLVATRTDSGGLSHCPVCVASRAILYSTSKSGVQYKGHVEIPNLSDENSVDEVEISVSLAKDEPDTNLVALMKEDGVKLLREAVGIYISTLKTEFTQGMILPTVNGESVDTVGQPALKTEVCKAKSAPSKSQAKPVGVKIPTCKITLKETFLTSPEELYRVFTTQELVQAFTHAPAALEADKGGKFHMVDGNVTGEFTDLSWPEGHFATITLTFIDKNGETELCMEGRGIPAPEEERTRQGWQRYYFEGIKQTFGYGARLF</sequence>
<dbReference type="PANTHER" id="PTHR13009:SF7">
    <property type="entry name" value="ACTIVATOR OF 90 KDA HEAT SHOCK PROTEIN ATPASE HOMOLOG 1"/>
    <property type="match status" value="1"/>
</dbReference>
<feature type="domain" description="Activator of Hsp90 ATPase AHSA1-like N-terminal" evidence="2">
    <location>
        <begin position="29"/>
        <end position="206"/>
    </location>
</feature>
<dbReference type="Gene3D" id="3.15.10.20">
    <property type="entry name" value="Activator of Hsp90 ATPase Aha1, N-terminal domain"/>
    <property type="match status" value="1"/>
</dbReference>
<dbReference type="SUPFAM" id="SSF55961">
    <property type="entry name" value="Bet v1-like"/>
    <property type="match status" value="1"/>
</dbReference>
<dbReference type="InterPro" id="IPR036338">
    <property type="entry name" value="Aha1"/>
</dbReference>
<accession>A0ABQ0FEJ0</accession>
<dbReference type="SUPFAM" id="SSF103111">
    <property type="entry name" value="Activator of Hsp90 ATPase, Aha1"/>
    <property type="match status" value="2"/>
</dbReference>
<gene>
    <name evidence="3" type="ORF">APTSU1_001290800</name>
</gene>
<reference evidence="3 4" key="1">
    <citation type="submission" date="2024-08" db="EMBL/GenBank/DDBJ databases">
        <title>The draft genome of Apodemus speciosus.</title>
        <authorList>
            <person name="Nabeshima K."/>
            <person name="Suzuki S."/>
            <person name="Onuma M."/>
        </authorList>
    </citation>
    <scope>NUCLEOTIDE SEQUENCE [LARGE SCALE GENOMIC DNA]</scope>
    <source>
        <strain evidence="3">IB14-021</strain>
    </source>
</reference>
<evidence type="ECO:0000313" key="3">
    <source>
        <dbReference type="EMBL" id="GAB1297672.1"/>
    </source>
</evidence>
<organism evidence="3 4">
    <name type="scientific">Apodemus speciosus</name>
    <name type="common">Large Japanese field mouse</name>
    <dbReference type="NCBI Taxonomy" id="105296"/>
    <lineage>
        <taxon>Eukaryota</taxon>
        <taxon>Metazoa</taxon>
        <taxon>Chordata</taxon>
        <taxon>Craniata</taxon>
        <taxon>Vertebrata</taxon>
        <taxon>Euteleostomi</taxon>
        <taxon>Mammalia</taxon>
        <taxon>Eutheria</taxon>
        <taxon>Euarchontoglires</taxon>
        <taxon>Glires</taxon>
        <taxon>Rodentia</taxon>
        <taxon>Myomorpha</taxon>
        <taxon>Muroidea</taxon>
        <taxon>Muridae</taxon>
        <taxon>Murinae</taxon>
        <taxon>Apodemus</taxon>
    </lineage>
</organism>
<dbReference type="Pfam" id="PF08327">
    <property type="entry name" value="AHSA1"/>
    <property type="match status" value="2"/>
</dbReference>
<keyword evidence="3" id="KW-0346">Stress response</keyword>
<dbReference type="InterPro" id="IPR013538">
    <property type="entry name" value="ASHA1/2-like_C"/>
</dbReference>
<dbReference type="InterPro" id="IPR015310">
    <property type="entry name" value="AHSA1-like_N"/>
</dbReference>
<dbReference type="SMART" id="SM01000">
    <property type="entry name" value="Aha1_N"/>
    <property type="match status" value="1"/>
</dbReference>
<comment type="caution">
    <text evidence="3">The sequence shown here is derived from an EMBL/GenBank/DDBJ whole genome shotgun (WGS) entry which is preliminary data.</text>
</comment>
<protein>
    <submittedName>
        <fullName evidence="3">Activator of 90 kDa heat shock protein ATPase homolog 1</fullName>
    </submittedName>
</protein>
<comment type="similarity">
    <text evidence="1">Belongs to the AHA1 family.</text>
</comment>
<dbReference type="InterPro" id="IPR023393">
    <property type="entry name" value="START-like_dom_sf"/>
</dbReference>
<dbReference type="Proteomes" id="UP001623349">
    <property type="component" value="Unassembled WGS sequence"/>
</dbReference>
<name>A0ABQ0FEJ0_APOSI</name>